<evidence type="ECO:0000313" key="1">
    <source>
        <dbReference type="EMBL" id="KAJ9591610.1"/>
    </source>
</evidence>
<proteinExistence type="predicted"/>
<name>A0AAD8EIA0_DIPPU</name>
<keyword evidence="2" id="KW-1185">Reference proteome</keyword>
<dbReference type="AlphaFoldDB" id="A0AAD8EIA0"/>
<gene>
    <name evidence="1" type="ORF">L9F63_001824</name>
</gene>
<dbReference type="Proteomes" id="UP001233999">
    <property type="component" value="Unassembled WGS sequence"/>
</dbReference>
<evidence type="ECO:0000313" key="2">
    <source>
        <dbReference type="Proteomes" id="UP001233999"/>
    </source>
</evidence>
<protein>
    <submittedName>
        <fullName evidence="1">Uncharacterized protein</fullName>
    </submittedName>
</protein>
<organism evidence="1 2">
    <name type="scientific">Diploptera punctata</name>
    <name type="common">Pacific beetle cockroach</name>
    <dbReference type="NCBI Taxonomy" id="6984"/>
    <lineage>
        <taxon>Eukaryota</taxon>
        <taxon>Metazoa</taxon>
        <taxon>Ecdysozoa</taxon>
        <taxon>Arthropoda</taxon>
        <taxon>Hexapoda</taxon>
        <taxon>Insecta</taxon>
        <taxon>Pterygota</taxon>
        <taxon>Neoptera</taxon>
        <taxon>Polyneoptera</taxon>
        <taxon>Dictyoptera</taxon>
        <taxon>Blattodea</taxon>
        <taxon>Blaberoidea</taxon>
        <taxon>Blaberidae</taxon>
        <taxon>Diplopterinae</taxon>
        <taxon>Diploptera</taxon>
    </lineage>
</organism>
<feature type="non-terminal residue" evidence="1">
    <location>
        <position position="71"/>
    </location>
</feature>
<sequence>RAYITVMEMKQNITDKKEEIIYNIIPYTYDTYLEERRNQLWRGGIMKYEQTKITEVVLSLRILAIAHDTSY</sequence>
<dbReference type="EMBL" id="JASPKZ010003862">
    <property type="protein sequence ID" value="KAJ9591610.1"/>
    <property type="molecule type" value="Genomic_DNA"/>
</dbReference>
<reference evidence="1" key="2">
    <citation type="submission" date="2023-05" db="EMBL/GenBank/DDBJ databases">
        <authorList>
            <person name="Fouks B."/>
        </authorList>
    </citation>
    <scope>NUCLEOTIDE SEQUENCE</scope>
    <source>
        <strain evidence="1">Stay&amp;Tobe</strain>
        <tissue evidence="1">Testes</tissue>
    </source>
</reference>
<feature type="non-terminal residue" evidence="1">
    <location>
        <position position="1"/>
    </location>
</feature>
<comment type="caution">
    <text evidence="1">The sequence shown here is derived from an EMBL/GenBank/DDBJ whole genome shotgun (WGS) entry which is preliminary data.</text>
</comment>
<accession>A0AAD8EIA0</accession>
<reference evidence="1" key="1">
    <citation type="journal article" date="2023" name="IScience">
        <title>Live-bearing cockroach genome reveals convergent evolutionary mechanisms linked to viviparity in insects and beyond.</title>
        <authorList>
            <person name="Fouks B."/>
            <person name="Harrison M.C."/>
            <person name="Mikhailova A.A."/>
            <person name="Marchal E."/>
            <person name="English S."/>
            <person name="Carruthers M."/>
            <person name="Jennings E.C."/>
            <person name="Chiamaka E.L."/>
            <person name="Frigard R.A."/>
            <person name="Pippel M."/>
            <person name="Attardo G.M."/>
            <person name="Benoit J.B."/>
            <person name="Bornberg-Bauer E."/>
            <person name="Tobe S.S."/>
        </authorList>
    </citation>
    <scope>NUCLEOTIDE SEQUENCE</scope>
    <source>
        <strain evidence="1">Stay&amp;Tobe</strain>
    </source>
</reference>